<keyword evidence="11" id="KW-1185">Reference proteome</keyword>
<dbReference type="InterPro" id="IPR026033">
    <property type="entry name" value="Azg-like_bact_archaea"/>
</dbReference>
<proteinExistence type="inferred from homology"/>
<feature type="transmembrane region" description="Helical" evidence="9">
    <location>
        <begin position="48"/>
        <end position="74"/>
    </location>
</feature>
<dbReference type="PIRSF" id="PIRSF005353">
    <property type="entry name" value="PbuG"/>
    <property type="match status" value="1"/>
</dbReference>
<evidence type="ECO:0000256" key="7">
    <source>
        <dbReference type="ARBA" id="ARBA00023136"/>
    </source>
</evidence>
<feature type="transmembrane region" description="Helical" evidence="9">
    <location>
        <begin position="238"/>
        <end position="262"/>
    </location>
</feature>
<dbReference type="Proteomes" id="UP000535589">
    <property type="component" value="Unassembled WGS sequence"/>
</dbReference>
<dbReference type="GO" id="GO:0015207">
    <property type="term" value="F:adenine transmembrane transporter activity"/>
    <property type="evidence" value="ECO:0007669"/>
    <property type="project" value="TreeGrafter"/>
</dbReference>
<sequence length="429" mass="44539">MLEKLFKLSENGTTVRTEVLAGITTFLTMAYIIFVNPAMLADAGMDKGAVFVATCLAAAIGCFIMGFVANYPIAQAPGMGLNAFFTYGVVLGMGHTWQVALGAVFVSGVIFMALSIFKVREWIINSIPLSLRTGISAGIGLFLAFIGLQNAGVVIDNPATLVSRGDITSLKPALAALGLFLTIALVYRGVRGAVMVAILVVTAIGIAVGDVQWGGLMATPPSIAPTFMQMNIADVFEVGMISVVFAFLFVDLFDTAGTLVGVATKAGFIKEDGKLPRLDKALLSDSTATCVGAVLGTSSTTSFVESTAGVAAGGRTGLTAVVVGVLFLLALFFSPLAGMIPAYATAGALFYVAILMMSGLVAVDWRDLTEAAPVVVTCLLMPLTYSIAEGIALGFISYAVIKLLSGKGREVSASVWVLSAIFVAKYALQ</sequence>
<evidence type="ECO:0000256" key="3">
    <source>
        <dbReference type="ARBA" id="ARBA00022448"/>
    </source>
</evidence>
<dbReference type="GO" id="GO:0005886">
    <property type="term" value="C:plasma membrane"/>
    <property type="evidence" value="ECO:0007669"/>
    <property type="project" value="UniProtKB-SubCell"/>
</dbReference>
<keyword evidence="7 8" id="KW-0472">Membrane</keyword>
<evidence type="ECO:0000313" key="10">
    <source>
        <dbReference type="EMBL" id="NLS14123.1"/>
    </source>
</evidence>
<feature type="transmembrane region" description="Helical" evidence="9">
    <location>
        <begin position="340"/>
        <end position="363"/>
    </location>
</feature>
<organism evidence="10 11">
    <name type="scientific">Vibrio agarilyticus</name>
    <dbReference type="NCBI Taxonomy" id="2726741"/>
    <lineage>
        <taxon>Bacteria</taxon>
        <taxon>Pseudomonadati</taxon>
        <taxon>Pseudomonadota</taxon>
        <taxon>Gammaproteobacteria</taxon>
        <taxon>Vibrionales</taxon>
        <taxon>Vibrionaceae</taxon>
        <taxon>Vibrio</taxon>
    </lineage>
</organism>
<evidence type="ECO:0000256" key="6">
    <source>
        <dbReference type="ARBA" id="ARBA00022989"/>
    </source>
</evidence>
<dbReference type="PANTHER" id="PTHR43337">
    <property type="entry name" value="XANTHINE/URACIL PERMEASE C887.17-RELATED"/>
    <property type="match status" value="1"/>
</dbReference>
<evidence type="ECO:0000256" key="2">
    <source>
        <dbReference type="ARBA" id="ARBA00005697"/>
    </source>
</evidence>
<reference evidence="10 11" key="1">
    <citation type="submission" date="2020-04" db="EMBL/GenBank/DDBJ databases">
        <title>Vibrio sp. SM6, a novel species isolated from seawater.</title>
        <authorList>
            <person name="Wang X."/>
        </authorList>
    </citation>
    <scope>NUCLEOTIDE SEQUENCE [LARGE SCALE GENOMIC DNA]</scope>
    <source>
        <strain evidence="10 11">SM6</strain>
    </source>
</reference>
<protein>
    <submittedName>
        <fullName evidence="10">NCS2 family permease</fullName>
    </submittedName>
</protein>
<dbReference type="AlphaFoldDB" id="A0A7X8YHI4"/>
<keyword evidence="5 8" id="KW-0812">Transmembrane</keyword>
<dbReference type="RefSeq" id="WP_168837219.1">
    <property type="nucleotide sequence ID" value="NZ_JABAIK010000016.1"/>
</dbReference>
<evidence type="ECO:0000256" key="9">
    <source>
        <dbReference type="SAM" id="Phobius"/>
    </source>
</evidence>
<feature type="transmembrane region" description="Helical" evidence="9">
    <location>
        <begin position="194"/>
        <end position="218"/>
    </location>
</feature>
<feature type="transmembrane region" description="Helical" evidence="9">
    <location>
        <begin position="20"/>
        <end position="41"/>
    </location>
</feature>
<dbReference type="Pfam" id="PF00860">
    <property type="entry name" value="Xan_ur_permease"/>
    <property type="match status" value="1"/>
</dbReference>
<evidence type="ECO:0000256" key="8">
    <source>
        <dbReference type="PIRNR" id="PIRNR005353"/>
    </source>
</evidence>
<feature type="transmembrane region" description="Helical" evidence="9">
    <location>
        <begin position="129"/>
        <end position="149"/>
    </location>
</feature>
<keyword evidence="4 8" id="KW-1003">Cell membrane</keyword>
<evidence type="ECO:0000256" key="4">
    <source>
        <dbReference type="ARBA" id="ARBA00022475"/>
    </source>
</evidence>
<evidence type="ECO:0000256" key="1">
    <source>
        <dbReference type="ARBA" id="ARBA00004651"/>
    </source>
</evidence>
<feature type="transmembrane region" description="Helical" evidence="9">
    <location>
        <begin position="411"/>
        <end position="428"/>
    </location>
</feature>
<feature type="transmembrane region" description="Helical" evidence="9">
    <location>
        <begin position="94"/>
        <end position="117"/>
    </location>
</feature>
<evidence type="ECO:0000313" key="11">
    <source>
        <dbReference type="Proteomes" id="UP000535589"/>
    </source>
</evidence>
<evidence type="ECO:0000256" key="5">
    <source>
        <dbReference type="ARBA" id="ARBA00022692"/>
    </source>
</evidence>
<dbReference type="EMBL" id="JABAIK010000016">
    <property type="protein sequence ID" value="NLS14123.1"/>
    <property type="molecule type" value="Genomic_DNA"/>
</dbReference>
<keyword evidence="6 8" id="KW-1133">Transmembrane helix</keyword>
<comment type="subcellular location">
    <subcellularLocation>
        <location evidence="1 8">Cell membrane</location>
        <topology evidence="1 8">Multi-pass membrane protein</topology>
    </subcellularLocation>
</comment>
<dbReference type="PANTHER" id="PTHR43337:SF1">
    <property type="entry name" value="XANTHINE_URACIL PERMEASE C887.17-RELATED"/>
    <property type="match status" value="1"/>
</dbReference>
<comment type="caution">
    <text evidence="10">The sequence shown here is derived from an EMBL/GenBank/DDBJ whole genome shotgun (WGS) entry which is preliminary data.</text>
</comment>
<comment type="similarity">
    <text evidence="2 8">Belongs to the nucleobase:cation symporter-2 (NCS2) (TC 2.A.40) family. Azg-like subfamily.</text>
</comment>
<keyword evidence="3 8" id="KW-0813">Transport</keyword>
<feature type="transmembrane region" description="Helical" evidence="9">
    <location>
        <begin position="169"/>
        <end position="187"/>
    </location>
</feature>
<feature type="transmembrane region" description="Helical" evidence="9">
    <location>
        <begin position="383"/>
        <end position="404"/>
    </location>
</feature>
<name>A0A7X8YHI4_9VIBR</name>
<dbReference type="InterPro" id="IPR006043">
    <property type="entry name" value="NCS2"/>
</dbReference>
<gene>
    <name evidence="10" type="ORF">HGP28_14625</name>
</gene>
<dbReference type="InterPro" id="IPR045018">
    <property type="entry name" value="Azg-like"/>
</dbReference>
<feature type="transmembrane region" description="Helical" evidence="9">
    <location>
        <begin position="316"/>
        <end position="333"/>
    </location>
</feature>
<accession>A0A7X8YHI4</accession>